<evidence type="ECO:0000256" key="1">
    <source>
        <dbReference type="ARBA" id="ARBA00004141"/>
    </source>
</evidence>
<feature type="transmembrane region" description="Helical" evidence="6">
    <location>
        <begin position="283"/>
        <end position="304"/>
    </location>
</feature>
<evidence type="ECO:0000313" key="8">
    <source>
        <dbReference type="Proteomes" id="UP000219072"/>
    </source>
</evidence>
<evidence type="ECO:0000256" key="5">
    <source>
        <dbReference type="SAM" id="MobiDB-lite"/>
    </source>
</evidence>
<dbReference type="Proteomes" id="UP000219072">
    <property type="component" value="Unassembled WGS sequence"/>
</dbReference>
<protein>
    <submittedName>
        <fullName evidence="7">4-hydroxybenzoate polyprenyltransferase</fullName>
    </submittedName>
</protein>
<evidence type="ECO:0000256" key="2">
    <source>
        <dbReference type="ARBA" id="ARBA00022692"/>
    </source>
</evidence>
<feature type="transmembrane region" description="Helical" evidence="6">
    <location>
        <begin position="30"/>
        <end position="54"/>
    </location>
</feature>
<keyword evidence="7" id="KW-0808">Transferase</keyword>
<organism evidence="7 8">
    <name type="scientific">Streptomyces zhaozhouensis</name>
    <dbReference type="NCBI Taxonomy" id="1300267"/>
    <lineage>
        <taxon>Bacteria</taxon>
        <taxon>Bacillati</taxon>
        <taxon>Actinomycetota</taxon>
        <taxon>Actinomycetes</taxon>
        <taxon>Kitasatosporales</taxon>
        <taxon>Streptomycetaceae</taxon>
        <taxon>Streptomyces</taxon>
    </lineage>
</organism>
<dbReference type="AlphaFoldDB" id="A0A286DUK0"/>
<dbReference type="EMBL" id="OCNE01000005">
    <property type="protein sequence ID" value="SOD62330.1"/>
    <property type="molecule type" value="Genomic_DNA"/>
</dbReference>
<feature type="transmembrane region" description="Helical" evidence="6">
    <location>
        <begin position="220"/>
        <end position="243"/>
    </location>
</feature>
<feature type="transmembrane region" description="Helical" evidence="6">
    <location>
        <begin position="249"/>
        <end position="271"/>
    </location>
</feature>
<feature type="region of interest" description="Disordered" evidence="5">
    <location>
        <begin position="1"/>
        <end position="20"/>
    </location>
</feature>
<name>A0A286DUK0_9ACTN</name>
<dbReference type="Pfam" id="PF01040">
    <property type="entry name" value="UbiA"/>
    <property type="match status" value="1"/>
</dbReference>
<evidence type="ECO:0000256" key="4">
    <source>
        <dbReference type="ARBA" id="ARBA00023136"/>
    </source>
</evidence>
<reference evidence="7 8" key="1">
    <citation type="submission" date="2017-09" db="EMBL/GenBank/DDBJ databases">
        <authorList>
            <person name="Ehlers B."/>
            <person name="Leendertz F.H."/>
        </authorList>
    </citation>
    <scope>NUCLEOTIDE SEQUENCE [LARGE SCALE GENOMIC DNA]</scope>
    <source>
        <strain evidence="7 8">CGMCC 4.7095</strain>
    </source>
</reference>
<feature type="transmembrane region" description="Helical" evidence="6">
    <location>
        <begin position="154"/>
        <end position="174"/>
    </location>
</feature>
<evidence type="ECO:0000256" key="3">
    <source>
        <dbReference type="ARBA" id="ARBA00022989"/>
    </source>
</evidence>
<comment type="subcellular location">
    <subcellularLocation>
        <location evidence="1">Membrane</location>
        <topology evidence="1">Multi-pass membrane protein</topology>
    </subcellularLocation>
</comment>
<proteinExistence type="predicted"/>
<dbReference type="Gene3D" id="1.10.357.140">
    <property type="entry name" value="UbiA prenyltransferase"/>
    <property type="match status" value="1"/>
</dbReference>
<dbReference type="GO" id="GO:0016020">
    <property type="term" value="C:membrane"/>
    <property type="evidence" value="ECO:0007669"/>
    <property type="project" value="UniProtKB-SubCell"/>
</dbReference>
<feature type="transmembrane region" description="Helical" evidence="6">
    <location>
        <begin position="102"/>
        <end position="124"/>
    </location>
</feature>
<feature type="transmembrane region" description="Helical" evidence="6">
    <location>
        <begin position="60"/>
        <end position="82"/>
    </location>
</feature>
<feature type="transmembrane region" description="Helical" evidence="6">
    <location>
        <begin position="130"/>
        <end position="147"/>
    </location>
</feature>
<keyword evidence="4 6" id="KW-0472">Membrane</keyword>
<dbReference type="GO" id="GO:0016765">
    <property type="term" value="F:transferase activity, transferring alkyl or aryl (other than methyl) groups"/>
    <property type="evidence" value="ECO:0007669"/>
    <property type="project" value="InterPro"/>
</dbReference>
<keyword evidence="2 6" id="KW-0812">Transmembrane</keyword>
<sequence length="305" mass="30504">MRVRTDRHGGRDDQWGTERSGRRAMSVTRAWVRAAHPVPVVVVTVWTGCLAVSVGHSAASGALVTLAVLTGQLSVGWLNDLVDAARDARAGRAGKPVAQGRLARATVAAMVLGSALSATALTALCGRAAAVAHLLALLSAWVYDLGVKATAWSVLPYLVSFGLLPGVVTFALPGAPAPPVWLVVSGALLGCAAHFVNTLPDLAADARVGVRGLPHRLGPAGSSVAAAVTLLGSALALAAAPRLGGELRLLALAALLAAALAAVAGLLWLGVRGGGARLAFPTVLLVAALEMGLLLIAGTSVGAAG</sequence>
<keyword evidence="3 6" id="KW-1133">Transmembrane helix</keyword>
<evidence type="ECO:0000313" key="7">
    <source>
        <dbReference type="EMBL" id="SOD62330.1"/>
    </source>
</evidence>
<feature type="transmembrane region" description="Helical" evidence="6">
    <location>
        <begin position="180"/>
        <end position="199"/>
    </location>
</feature>
<evidence type="ECO:0000256" key="6">
    <source>
        <dbReference type="SAM" id="Phobius"/>
    </source>
</evidence>
<keyword evidence="8" id="KW-1185">Reference proteome</keyword>
<accession>A0A286DUK0</accession>
<dbReference type="InterPro" id="IPR044878">
    <property type="entry name" value="UbiA_sf"/>
</dbReference>
<dbReference type="InterPro" id="IPR000537">
    <property type="entry name" value="UbiA_prenyltransferase"/>
</dbReference>
<gene>
    <name evidence="7" type="ORF">SAMN06297387_105146</name>
</gene>